<accession>L0HDW3</accession>
<reference evidence="1 2" key="2">
    <citation type="journal article" date="2014" name="Genome Announc.">
        <title>Complete Genome Sequence of Methanoregula formicica SMSPT, a Mesophilic Hydrogenotrophic Methanogen Isolated from a Methanogenic Upflow Anaerobic Sludge Blanket Reactor.</title>
        <authorList>
            <person name="Yamamoto K."/>
            <person name="Tamaki H."/>
            <person name="Cadillo-Quiroz H."/>
            <person name="Imachi H."/>
            <person name="Kyrpides N."/>
            <person name="Woyke T."/>
            <person name="Goodwin L."/>
            <person name="Zinder S.H."/>
            <person name="Kamagata Y."/>
            <person name="Liu W.T."/>
        </authorList>
    </citation>
    <scope>NUCLEOTIDE SEQUENCE [LARGE SCALE GENOMIC DNA]</scope>
    <source>
        <strain evidence="2">DSM 22288 / NBRC 105244 / SMSP</strain>
    </source>
</reference>
<proteinExistence type="predicted"/>
<name>L0HDW3_METFS</name>
<evidence type="ECO:0000313" key="2">
    <source>
        <dbReference type="Proteomes" id="UP000010824"/>
    </source>
</evidence>
<gene>
    <name evidence="1" type="ordered locus">Metfor_0446</name>
</gene>
<dbReference type="GeneID" id="14309119"/>
<keyword evidence="2" id="KW-1185">Reference proteome</keyword>
<dbReference type="HOGENOM" id="CLU_800795_0_0_2"/>
<dbReference type="OrthoDB" id="369474at2157"/>
<dbReference type="RefSeq" id="WP_015284482.1">
    <property type="nucleotide sequence ID" value="NC_019943.1"/>
</dbReference>
<protein>
    <recommendedName>
        <fullName evidence="3">Glycosyltransferase</fullName>
    </recommendedName>
</protein>
<dbReference type="InParanoid" id="L0HDW3"/>
<sequence>MPANAPYLSIVAVSRNDDHGGKLLQRMQIFIDCISEQVSRYQFPVELIIVEWNPPVDRLPLEQALSWPKPSDYLSIRIITVPPEVHKKFQHADVLPLFQMIGKNVGIRRAKGRFVLATNIDIIFSDELIRFLSQKKLEPGIFYRVDRIDVDSAIPPGAMIEEKLTYCRTHVIRINSRYYLTSMVNIRGVISDVIKNPALLRYYCRNFLYKLKTPCLHYNACGDFTLMAKEDWVALRGYPELEMYSLHIDSLFLMVAYFSGFRETALIPPLVAYHIEHSIGSGITPGAGQRALFQRLDQVHIPFLTWRECVEIALQYRDQIRKNKGKNGYNLENWGIFDQALLESKI</sequence>
<dbReference type="STRING" id="593750.Metfor_0446"/>
<dbReference type="KEGG" id="mfo:Metfor_0446"/>
<dbReference type="EMBL" id="CP003167">
    <property type="protein sequence ID" value="AGB01518.1"/>
    <property type="molecule type" value="Genomic_DNA"/>
</dbReference>
<dbReference type="AlphaFoldDB" id="L0HDW3"/>
<evidence type="ECO:0008006" key="3">
    <source>
        <dbReference type="Google" id="ProtNLM"/>
    </source>
</evidence>
<organism evidence="1 2">
    <name type="scientific">Methanoregula formicica (strain DSM 22288 / NBRC 105244 / SMSP)</name>
    <dbReference type="NCBI Taxonomy" id="593750"/>
    <lineage>
        <taxon>Archaea</taxon>
        <taxon>Methanobacteriati</taxon>
        <taxon>Methanobacteriota</taxon>
        <taxon>Stenosarchaea group</taxon>
        <taxon>Methanomicrobia</taxon>
        <taxon>Methanomicrobiales</taxon>
        <taxon>Methanoregulaceae</taxon>
        <taxon>Methanoregula</taxon>
    </lineage>
</organism>
<dbReference type="Proteomes" id="UP000010824">
    <property type="component" value="Chromosome"/>
</dbReference>
<reference evidence="2" key="1">
    <citation type="submission" date="2011-12" db="EMBL/GenBank/DDBJ databases">
        <title>Complete sequence of Methanoregula formicicum SMSP.</title>
        <authorList>
            <person name="Lucas S."/>
            <person name="Han J."/>
            <person name="Lapidus A."/>
            <person name="Cheng J.-F."/>
            <person name="Goodwin L."/>
            <person name="Pitluck S."/>
            <person name="Peters L."/>
            <person name="Ovchinnikova G."/>
            <person name="Teshima H."/>
            <person name="Detter J.C."/>
            <person name="Han C."/>
            <person name="Tapia R."/>
            <person name="Land M."/>
            <person name="Hauser L."/>
            <person name="Kyrpides N."/>
            <person name="Ivanova N."/>
            <person name="Pagani I."/>
            <person name="Imachi H."/>
            <person name="Tamaki H."/>
            <person name="Sekiguchi Y."/>
            <person name="Kamagata Y."/>
            <person name="Cadillo-Quiroz H."/>
            <person name="Zinder S."/>
            <person name="Liu W.-T."/>
            <person name="Woyke T."/>
        </authorList>
    </citation>
    <scope>NUCLEOTIDE SEQUENCE [LARGE SCALE GENOMIC DNA]</scope>
    <source>
        <strain evidence="2">DSM 22288 / NBRC 105244 / SMSP</strain>
    </source>
</reference>
<evidence type="ECO:0000313" key="1">
    <source>
        <dbReference type="EMBL" id="AGB01518.1"/>
    </source>
</evidence>